<dbReference type="InterPro" id="IPR017856">
    <property type="entry name" value="Integrase-like_N"/>
</dbReference>
<evidence type="ECO:0000256" key="2">
    <source>
        <dbReference type="ARBA" id="ARBA00022679"/>
    </source>
</evidence>
<evidence type="ECO:0000256" key="3">
    <source>
        <dbReference type="ARBA" id="ARBA00022695"/>
    </source>
</evidence>
<evidence type="ECO:0000256" key="6">
    <source>
        <dbReference type="ARBA" id="ARBA00022759"/>
    </source>
</evidence>
<dbReference type="Gene3D" id="3.30.420.10">
    <property type="entry name" value="Ribonuclease H-like superfamily/Ribonuclease H"/>
    <property type="match status" value="1"/>
</dbReference>
<dbReference type="GO" id="GO:0016787">
    <property type="term" value="F:hydrolase activity"/>
    <property type="evidence" value="ECO:0007669"/>
    <property type="project" value="UniProtKB-KW"/>
</dbReference>
<comment type="caution">
    <text evidence="12">The sequence shown here is derived from an EMBL/GenBank/DDBJ whole genome shotgun (WGS) entry which is preliminary data.</text>
</comment>
<feature type="non-terminal residue" evidence="12">
    <location>
        <position position="1"/>
    </location>
</feature>
<evidence type="ECO:0000313" key="12">
    <source>
        <dbReference type="EMBL" id="NXB60838.1"/>
    </source>
</evidence>
<keyword evidence="6" id="KW-0255">Endonuclease</keyword>
<evidence type="ECO:0000256" key="8">
    <source>
        <dbReference type="ARBA" id="ARBA00022918"/>
    </source>
</evidence>
<dbReference type="InterPro" id="IPR003308">
    <property type="entry name" value="Integrase_Zn-bd_dom_N"/>
</dbReference>
<dbReference type="InterPro" id="IPR001584">
    <property type="entry name" value="Integrase_cat-core"/>
</dbReference>
<feature type="non-terminal residue" evidence="12">
    <location>
        <position position="141"/>
    </location>
</feature>
<dbReference type="Pfam" id="PF02022">
    <property type="entry name" value="Integrase_Zn"/>
    <property type="match status" value="1"/>
</dbReference>
<dbReference type="PANTHER" id="PTHR41694:SF3">
    <property type="entry name" value="RNA-DIRECTED DNA POLYMERASE-RELATED"/>
    <property type="match status" value="1"/>
</dbReference>
<name>A0A7K8FBY8_9CORV</name>
<evidence type="ECO:0000256" key="9">
    <source>
        <dbReference type="PROSITE-ProRule" id="PRU00450"/>
    </source>
</evidence>
<dbReference type="InterPro" id="IPR036397">
    <property type="entry name" value="RNaseH_sf"/>
</dbReference>
<keyword evidence="5" id="KW-0479">Metal-binding</keyword>
<dbReference type="SUPFAM" id="SSF46919">
    <property type="entry name" value="N-terminal Zn binding domain of HIV integrase"/>
    <property type="match status" value="1"/>
</dbReference>
<keyword evidence="13" id="KW-1185">Reference proteome</keyword>
<keyword evidence="7" id="KW-0378">Hydrolase</keyword>
<sequence length="141" mass="15670">MPIANTLPNIFEQAKLSHAFFHQNVQVLRRTFQISKDQAKAIISACPDFQLVQPSVSIRTVNPRGLQSLQLWQADVTKYPSFRKLKNIHVSVGTFSGAVFASLNTGERAKHARQHFLQAVASLGVPREIKTDNGAAYIAKE</sequence>
<gene>
    <name evidence="12" type="primary">Ervk7_1</name>
    <name evidence="12" type="ORF">STRCIN_R15384</name>
</gene>
<dbReference type="GO" id="GO:0015074">
    <property type="term" value="P:DNA integration"/>
    <property type="evidence" value="ECO:0007669"/>
    <property type="project" value="InterPro"/>
</dbReference>
<evidence type="ECO:0000256" key="7">
    <source>
        <dbReference type="ARBA" id="ARBA00022801"/>
    </source>
</evidence>
<dbReference type="Pfam" id="PF00665">
    <property type="entry name" value="rve"/>
    <property type="match status" value="1"/>
</dbReference>
<keyword evidence="8" id="KW-0695">RNA-directed DNA polymerase</keyword>
<evidence type="ECO:0000256" key="5">
    <source>
        <dbReference type="ARBA" id="ARBA00022723"/>
    </source>
</evidence>
<accession>A0A7K8FBY8</accession>
<dbReference type="InterPro" id="IPR012337">
    <property type="entry name" value="RNaseH-like_sf"/>
</dbReference>
<organism evidence="12 13">
    <name type="scientific">Struthidea cinerea</name>
    <dbReference type="NCBI Taxonomy" id="181839"/>
    <lineage>
        <taxon>Eukaryota</taxon>
        <taxon>Metazoa</taxon>
        <taxon>Chordata</taxon>
        <taxon>Craniata</taxon>
        <taxon>Vertebrata</taxon>
        <taxon>Euteleostomi</taxon>
        <taxon>Archelosauria</taxon>
        <taxon>Archosauria</taxon>
        <taxon>Dinosauria</taxon>
        <taxon>Saurischia</taxon>
        <taxon>Theropoda</taxon>
        <taxon>Coelurosauria</taxon>
        <taxon>Aves</taxon>
        <taxon>Neognathae</taxon>
        <taxon>Neoaves</taxon>
        <taxon>Telluraves</taxon>
        <taxon>Australaves</taxon>
        <taxon>Passeriformes</taxon>
        <taxon>Corvoidea</taxon>
        <taxon>Corcoracidae</taxon>
        <taxon>Struthidea</taxon>
    </lineage>
</organism>
<evidence type="ECO:0000256" key="1">
    <source>
        <dbReference type="ARBA" id="ARBA00012493"/>
    </source>
</evidence>
<dbReference type="GO" id="GO:0004519">
    <property type="term" value="F:endonuclease activity"/>
    <property type="evidence" value="ECO:0007669"/>
    <property type="project" value="UniProtKB-KW"/>
</dbReference>
<reference evidence="12 13" key="1">
    <citation type="submission" date="2019-09" db="EMBL/GenBank/DDBJ databases">
        <title>Bird 10,000 Genomes (B10K) Project - Family phase.</title>
        <authorList>
            <person name="Zhang G."/>
        </authorList>
    </citation>
    <scope>NUCLEOTIDE SEQUENCE [LARGE SCALE GENOMIC DNA]</scope>
    <source>
        <strain evidence="12">B10K-DU-029-33</strain>
        <tissue evidence="12">Heart</tissue>
    </source>
</reference>
<keyword evidence="3" id="KW-0548">Nucleotidyltransferase</keyword>
<keyword evidence="9" id="KW-0863">Zinc-finger</keyword>
<keyword evidence="2" id="KW-0808">Transferase</keyword>
<dbReference type="PANTHER" id="PTHR41694">
    <property type="entry name" value="ENDOGENOUS RETROVIRUS GROUP K MEMBER POL PROTEIN"/>
    <property type="match status" value="1"/>
</dbReference>
<keyword evidence="4" id="KW-0540">Nuclease</keyword>
<feature type="domain" description="Integrase catalytic" evidence="11">
    <location>
        <begin position="59"/>
        <end position="141"/>
    </location>
</feature>
<dbReference type="Proteomes" id="UP000548317">
    <property type="component" value="Unassembled WGS sequence"/>
</dbReference>
<dbReference type="SUPFAM" id="SSF53098">
    <property type="entry name" value="Ribonuclease H-like"/>
    <property type="match status" value="1"/>
</dbReference>
<evidence type="ECO:0000313" key="13">
    <source>
        <dbReference type="Proteomes" id="UP000548317"/>
    </source>
</evidence>
<dbReference type="PROSITE" id="PS50994">
    <property type="entry name" value="INTEGRASE"/>
    <property type="match status" value="1"/>
</dbReference>
<dbReference type="EC" id="2.7.7.49" evidence="1"/>
<dbReference type="GO" id="GO:0008270">
    <property type="term" value="F:zinc ion binding"/>
    <property type="evidence" value="ECO:0007669"/>
    <property type="project" value="UniProtKB-KW"/>
</dbReference>
<dbReference type="GO" id="GO:0003964">
    <property type="term" value="F:RNA-directed DNA polymerase activity"/>
    <property type="evidence" value="ECO:0007669"/>
    <property type="project" value="UniProtKB-KW"/>
</dbReference>
<dbReference type="Gene3D" id="1.10.10.200">
    <property type="match status" value="1"/>
</dbReference>
<proteinExistence type="predicted"/>
<dbReference type="PROSITE" id="PS50876">
    <property type="entry name" value="ZF_INTEGRASE"/>
    <property type="match status" value="1"/>
</dbReference>
<feature type="domain" description="Integrase-type" evidence="10">
    <location>
        <begin position="9"/>
        <end position="50"/>
    </location>
</feature>
<protein>
    <recommendedName>
        <fullName evidence="1">RNA-directed DNA polymerase</fullName>
        <ecNumber evidence="1">2.7.7.49</ecNumber>
    </recommendedName>
</protein>
<evidence type="ECO:0000259" key="11">
    <source>
        <dbReference type="PROSITE" id="PS50994"/>
    </source>
</evidence>
<dbReference type="GO" id="GO:0035613">
    <property type="term" value="F:RNA stem-loop binding"/>
    <property type="evidence" value="ECO:0007669"/>
    <property type="project" value="TreeGrafter"/>
</dbReference>
<dbReference type="AlphaFoldDB" id="A0A7K8FBY8"/>
<keyword evidence="9" id="KW-0862">Zinc</keyword>
<evidence type="ECO:0000256" key="4">
    <source>
        <dbReference type="ARBA" id="ARBA00022722"/>
    </source>
</evidence>
<dbReference type="EMBL" id="VZTI01002481">
    <property type="protein sequence ID" value="NXB60838.1"/>
    <property type="molecule type" value="Genomic_DNA"/>
</dbReference>
<evidence type="ECO:0000259" key="10">
    <source>
        <dbReference type="PROSITE" id="PS50876"/>
    </source>
</evidence>